<feature type="transmembrane region" description="Helical" evidence="6">
    <location>
        <begin position="243"/>
        <end position="261"/>
    </location>
</feature>
<feature type="transmembrane region" description="Helical" evidence="6">
    <location>
        <begin position="273"/>
        <end position="292"/>
    </location>
</feature>
<keyword evidence="5 6" id="KW-0472">Membrane</keyword>
<feature type="transmembrane region" description="Helical" evidence="6">
    <location>
        <begin position="338"/>
        <end position="358"/>
    </location>
</feature>
<dbReference type="Proteomes" id="UP001500866">
    <property type="component" value="Unassembled WGS sequence"/>
</dbReference>
<keyword evidence="3 6" id="KW-0812">Transmembrane</keyword>
<protein>
    <submittedName>
        <fullName evidence="8">MFS transporter</fullName>
    </submittedName>
</protein>
<dbReference type="InterPro" id="IPR036259">
    <property type="entry name" value="MFS_trans_sf"/>
</dbReference>
<evidence type="ECO:0000256" key="1">
    <source>
        <dbReference type="ARBA" id="ARBA00004651"/>
    </source>
</evidence>
<evidence type="ECO:0000256" key="3">
    <source>
        <dbReference type="ARBA" id="ARBA00022692"/>
    </source>
</evidence>
<reference evidence="8 9" key="1">
    <citation type="journal article" date="2019" name="Int. J. Syst. Evol. Microbiol.">
        <title>The Global Catalogue of Microorganisms (GCM) 10K type strain sequencing project: providing services to taxonomists for standard genome sequencing and annotation.</title>
        <authorList>
            <consortium name="The Broad Institute Genomics Platform"/>
            <consortium name="The Broad Institute Genome Sequencing Center for Infectious Disease"/>
            <person name="Wu L."/>
            <person name="Ma J."/>
        </authorList>
    </citation>
    <scope>NUCLEOTIDE SEQUENCE [LARGE SCALE GENOMIC DNA]</scope>
    <source>
        <strain evidence="8 9">JCM 15395</strain>
    </source>
</reference>
<proteinExistence type="predicted"/>
<gene>
    <name evidence="8" type="ORF">GCM10009001_08250</name>
</gene>
<feature type="transmembrane region" description="Helical" evidence="6">
    <location>
        <begin position="165"/>
        <end position="186"/>
    </location>
</feature>
<evidence type="ECO:0000256" key="2">
    <source>
        <dbReference type="ARBA" id="ARBA00022448"/>
    </source>
</evidence>
<dbReference type="InterPro" id="IPR005829">
    <property type="entry name" value="Sugar_transporter_CS"/>
</dbReference>
<dbReference type="EMBL" id="BAAADS010000006">
    <property type="protein sequence ID" value="GAA0594485.1"/>
    <property type="molecule type" value="Genomic_DNA"/>
</dbReference>
<dbReference type="PANTHER" id="PTHR23531">
    <property type="entry name" value="QUINOLENE RESISTANCE PROTEIN NORA"/>
    <property type="match status" value="1"/>
</dbReference>
<feature type="transmembrane region" description="Helical" evidence="6">
    <location>
        <begin position="51"/>
        <end position="67"/>
    </location>
</feature>
<feature type="transmembrane region" description="Helical" evidence="6">
    <location>
        <begin position="364"/>
        <end position="384"/>
    </location>
</feature>
<sequence length="401" mass="43455">MNQSKAKLWTKDFIIVSSANFFLYLVFYLLLVTMAVYAVEQFHVSESKGGLVTGIFIIGTLIGRLFIGRMITTIGNKRMLYLGLILFVLISVLYFIKIGITFLLITRFLHGIALGIASTATGTIVAEVIPEVRKGEGISYYSMSITLATAIGPFIGLFMSQHTSFSAIFGFCLALGIISFIISLFVKVPEVEKPAKAAKKVKFKLSDFVEPNALPIAVVILILSLGYSSVLSFINFYAIEINLVEMASLFFVVYAVAILVSRPFTGRLMDIKGANAVMYPAFILFTTGLILLSTAESSIPLLLAGVLIGFGFGNMQSTTQAIAVKVTPPYRIGLATSTYYIALDAGLGFGPYVLGFIIPITGYSALYTIMGVMVLATIILYYFMHGKKESTALSGVSPSEA</sequence>
<name>A0ABN1FNQ1_9BACI</name>
<accession>A0ABN1FNQ1</accession>
<evidence type="ECO:0000313" key="8">
    <source>
        <dbReference type="EMBL" id="GAA0594485.1"/>
    </source>
</evidence>
<comment type="caution">
    <text evidence="8">The sequence shown here is derived from an EMBL/GenBank/DDBJ whole genome shotgun (WGS) entry which is preliminary data.</text>
</comment>
<feature type="transmembrane region" description="Helical" evidence="6">
    <location>
        <begin position="213"/>
        <end position="237"/>
    </location>
</feature>
<dbReference type="PROSITE" id="PS50850">
    <property type="entry name" value="MFS"/>
    <property type="match status" value="1"/>
</dbReference>
<dbReference type="PROSITE" id="PS00217">
    <property type="entry name" value="SUGAR_TRANSPORT_2"/>
    <property type="match status" value="1"/>
</dbReference>
<dbReference type="InterPro" id="IPR020846">
    <property type="entry name" value="MFS_dom"/>
</dbReference>
<dbReference type="InterPro" id="IPR052714">
    <property type="entry name" value="MFS_Exporter"/>
</dbReference>
<organism evidence="8 9">
    <name type="scientific">Virgibacillus siamensis</name>
    <dbReference type="NCBI Taxonomy" id="480071"/>
    <lineage>
        <taxon>Bacteria</taxon>
        <taxon>Bacillati</taxon>
        <taxon>Bacillota</taxon>
        <taxon>Bacilli</taxon>
        <taxon>Bacillales</taxon>
        <taxon>Bacillaceae</taxon>
        <taxon>Virgibacillus</taxon>
    </lineage>
</organism>
<feature type="domain" description="Major facilitator superfamily (MFS) profile" evidence="7">
    <location>
        <begin position="12"/>
        <end position="389"/>
    </location>
</feature>
<keyword evidence="9" id="KW-1185">Reference proteome</keyword>
<evidence type="ECO:0000256" key="6">
    <source>
        <dbReference type="SAM" id="Phobius"/>
    </source>
</evidence>
<dbReference type="Gene3D" id="1.20.1250.20">
    <property type="entry name" value="MFS general substrate transporter like domains"/>
    <property type="match status" value="1"/>
</dbReference>
<keyword evidence="2" id="KW-0813">Transport</keyword>
<feature type="transmembrane region" description="Helical" evidence="6">
    <location>
        <begin position="298"/>
        <end position="317"/>
    </location>
</feature>
<dbReference type="InterPro" id="IPR011701">
    <property type="entry name" value="MFS"/>
</dbReference>
<evidence type="ECO:0000256" key="4">
    <source>
        <dbReference type="ARBA" id="ARBA00022989"/>
    </source>
</evidence>
<dbReference type="RefSeq" id="WP_343810557.1">
    <property type="nucleotide sequence ID" value="NZ_BAAADS010000006.1"/>
</dbReference>
<evidence type="ECO:0000313" key="9">
    <source>
        <dbReference type="Proteomes" id="UP001500866"/>
    </source>
</evidence>
<dbReference type="PANTHER" id="PTHR23531:SF1">
    <property type="entry name" value="QUINOLENE RESISTANCE PROTEIN NORA"/>
    <property type="match status" value="1"/>
</dbReference>
<comment type="subcellular location">
    <subcellularLocation>
        <location evidence="1">Cell membrane</location>
        <topology evidence="1">Multi-pass membrane protein</topology>
    </subcellularLocation>
</comment>
<dbReference type="SUPFAM" id="SSF103473">
    <property type="entry name" value="MFS general substrate transporter"/>
    <property type="match status" value="1"/>
</dbReference>
<evidence type="ECO:0000256" key="5">
    <source>
        <dbReference type="ARBA" id="ARBA00023136"/>
    </source>
</evidence>
<feature type="transmembrane region" description="Helical" evidence="6">
    <location>
        <begin position="79"/>
        <end position="96"/>
    </location>
</feature>
<feature type="transmembrane region" description="Helical" evidence="6">
    <location>
        <begin position="21"/>
        <end position="39"/>
    </location>
</feature>
<feature type="transmembrane region" description="Helical" evidence="6">
    <location>
        <begin position="108"/>
        <end position="126"/>
    </location>
</feature>
<keyword evidence="4 6" id="KW-1133">Transmembrane helix</keyword>
<dbReference type="Pfam" id="PF07690">
    <property type="entry name" value="MFS_1"/>
    <property type="match status" value="2"/>
</dbReference>
<feature type="transmembrane region" description="Helical" evidence="6">
    <location>
        <begin position="138"/>
        <end position="159"/>
    </location>
</feature>
<evidence type="ECO:0000259" key="7">
    <source>
        <dbReference type="PROSITE" id="PS50850"/>
    </source>
</evidence>
<dbReference type="CDD" id="cd17489">
    <property type="entry name" value="MFS_YfcJ_like"/>
    <property type="match status" value="1"/>
</dbReference>